<gene>
    <name evidence="3" type="ORF">RRF57_004173</name>
</gene>
<dbReference type="EMBL" id="JAWHQM010000008">
    <property type="protein sequence ID" value="KAK5628458.1"/>
    <property type="molecule type" value="Genomic_DNA"/>
</dbReference>
<dbReference type="InterPro" id="IPR001214">
    <property type="entry name" value="SET_dom"/>
</dbReference>
<organism evidence="3 4">
    <name type="scientific">Xylaria bambusicola</name>
    <dbReference type="NCBI Taxonomy" id="326684"/>
    <lineage>
        <taxon>Eukaryota</taxon>
        <taxon>Fungi</taxon>
        <taxon>Dikarya</taxon>
        <taxon>Ascomycota</taxon>
        <taxon>Pezizomycotina</taxon>
        <taxon>Sordariomycetes</taxon>
        <taxon>Xylariomycetidae</taxon>
        <taxon>Xylariales</taxon>
        <taxon>Xylariaceae</taxon>
        <taxon>Xylaria</taxon>
    </lineage>
</organism>
<feature type="signal peptide" evidence="1">
    <location>
        <begin position="1"/>
        <end position="20"/>
    </location>
</feature>
<sequence length="242" mass="27199">MRVAFPCSLLAAATLPLGYALQADPSKNTCPWNGLSRDYEPLVQFPMDTIEFPDDVRDSRSSYVDSSVSSPTRNSWRTFPDCFEEYCVYTNNGFFNKGISLITTASNHARVAQIQIPQKDSILYQEKTRIVDIPGKGKGLVATRMIRRGERIMTANPALLVHRDAFRELSLEDINYLMDVAVDNLPKSRKESYMSQAGLMGSHKITDILFTNSFQVTVGGNDGFHYGNYPEVSILNHDCRPK</sequence>
<dbReference type="InterPro" id="IPR046341">
    <property type="entry name" value="SET_dom_sf"/>
</dbReference>
<dbReference type="Proteomes" id="UP001305414">
    <property type="component" value="Unassembled WGS sequence"/>
</dbReference>
<evidence type="ECO:0000313" key="3">
    <source>
        <dbReference type="EMBL" id="KAK5628458.1"/>
    </source>
</evidence>
<evidence type="ECO:0000313" key="4">
    <source>
        <dbReference type="Proteomes" id="UP001305414"/>
    </source>
</evidence>
<comment type="caution">
    <text evidence="3">The sequence shown here is derived from an EMBL/GenBank/DDBJ whole genome shotgun (WGS) entry which is preliminary data.</text>
</comment>
<keyword evidence="4" id="KW-1185">Reference proteome</keyword>
<protein>
    <recommendedName>
        <fullName evidence="2">SET domain-containing protein</fullName>
    </recommendedName>
</protein>
<dbReference type="PANTHER" id="PTHR47332">
    <property type="entry name" value="SET DOMAIN-CONTAINING PROTEIN 5"/>
    <property type="match status" value="1"/>
</dbReference>
<name>A0AAN7UIV9_9PEZI</name>
<evidence type="ECO:0000256" key="1">
    <source>
        <dbReference type="SAM" id="SignalP"/>
    </source>
</evidence>
<keyword evidence="1" id="KW-0732">Signal</keyword>
<dbReference type="PANTHER" id="PTHR47332:SF6">
    <property type="entry name" value="SET DOMAIN-CONTAINING PROTEIN"/>
    <property type="match status" value="1"/>
</dbReference>
<accession>A0AAN7UIV9</accession>
<dbReference type="InterPro" id="IPR053185">
    <property type="entry name" value="SET_domain_protein"/>
</dbReference>
<dbReference type="Gene3D" id="2.170.270.10">
    <property type="entry name" value="SET domain"/>
    <property type="match status" value="1"/>
</dbReference>
<reference evidence="3 4" key="1">
    <citation type="submission" date="2023-10" db="EMBL/GenBank/DDBJ databases">
        <title>Draft genome sequence of Xylaria bambusicola isolate GMP-LS, the root and basal stem rot pathogen of sugarcane in Indonesia.</title>
        <authorList>
            <person name="Selvaraj P."/>
            <person name="Muralishankar V."/>
            <person name="Muruganantham S."/>
            <person name="Sp S."/>
            <person name="Haryani S."/>
            <person name="Lau K.J.X."/>
            <person name="Naqvi N.I."/>
        </authorList>
    </citation>
    <scope>NUCLEOTIDE SEQUENCE [LARGE SCALE GENOMIC DNA]</scope>
    <source>
        <strain evidence="3">GMP-LS</strain>
    </source>
</reference>
<feature type="domain" description="SET" evidence="2">
    <location>
        <begin position="137"/>
        <end position="241"/>
    </location>
</feature>
<dbReference type="AlphaFoldDB" id="A0AAN7UIV9"/>
<feature type="chain" id="PRO_5042910139" description="SET domain-containing protein" evidence="1">
    <location>
        <begin position="21"/>
        <end position="242"/>
    </location>
</feature>
<dbReference type="Pfam" id="PF00856">
    <property type="entry name" value="SET"/>
    <property type="match status" value="1"/>
</dbReference>
<proteinExistence type="predicted"/>
<evidence type="ECO:0000259" key="2">
    <source>
        <dbReference type="Pfam" id="PF00856"/>
    </source>
</evidence>
<dbReference type="SUPFAM" id="SSF82199">
    <property type="entry name" value="SET domain"/>
    <property type="match status" value="1"/>
</dbReference>